<feature type="domain" description="DUF4214" evidence="3">
    <location>
        <begin position="408"/>
        <end position="461"/>
    </location>
</feature>
<dbReference type="SUPFAM" id="SSF53649">
    <property type="entry name" value="Alkaline phosphatase-like"/>
    <property type="match status" value="1"/>
</dbReference>
<dbReference type="Pfam" id="PF00884">
    <property type="entry name" value="Sulfatase"/>
    <property type="match status" value="2"/>
</dbReference>
<dbReference type="Gene3D" id="3.40.50.620">
    <property type="entry name" value="HUPs"/>
    <property type="match status" value="1"/>
</dbReference>
<reference evidence="4 5" key="1">
    <citation type="journal article" date="2019" name="ISME J.">
        <title>Insights into ecological role of a new deltaproteobacterial order Candidatus Acidulodesulfobacterales by metagenomics and metatranscriptomics.</title>
        <authorList>
            <person name="Tan S."/>
            <person name="Liu J."/>
            <person name="Fang Y."/>
            <person name="Hedlund B.P."/>
            <person name="Lian Z.H."/>
            <person name="Huang L.Y."/>
            <person name="Li J.T."/>
            <person name="Huang L.N."/>
            <person name="Li W.J."/>
            <person name="Jiang H.C."/>
            <person name="Dong H.L."/>
            <person name="Shu W.S."/>
        </authorList>
    </citation>
    <scope>NUCLEOTIDE SEQUENCE [LARGE SCALE GENOMIC DNA]</scope>
    <source>
        <strain evidence="4">AP1</strain>
    </source>
</reference>
<feature type="domain" description="Sulfatase N-terminal" evidence="1">
    <location>
        <begin position="8"/>
        <end position="170"/>
    </location>
</feature>
<comment type="caution">
    <text evidence="4">The sequence shown here is derived from an EMBL/GenBank/DDBJ whole genome shotgun (WGS) entry which is preliminary data.</text>
</comment>
<dbReference type="InterPro" id="IPR000917">
    <property type="entry name" value="Sulfatase_N"/>
</dbReference>
<proteinExistence type="predicted"/>
<gene>
    <name evidence="4" type="ORF">EVG15_10305</name>
</gene>
<dbReference type="Pfam" id="PF01507">
    <property type="entry name" value="PAPS_reduct"/>
    <property type="match status" value="1"/>
</dbReference>
<dbReference type="InterPro" id="IPR017850">
    <property type="entry name" value="Alkaline_phosphatase_core_sf"/>
</dbReference>
<accession>A0A519BJZ8</accession>
<dbReference type="Proteomes" id="UP000319296">
    <property type="component" value="Unassembled WGS sequence"/>
</dbReference>
<dbReference type="EMBL" id="SGBB01000030">
    <property type="protein sequence ID" value="RZD17593.1"/>
    <property type="molecule type" value="Genomic_DNA"/>
</dbReference>
<name>A0A519BJZ8_9DELT</name>
<feature type="domain" description="Sulfatase N-terminal" evidence="1">
    <location>
        <begin position="251"/>
        <end position="316"/>
    </location>
</feature>
<dbReference type="InterPro" id="IPR002500">
    <property type="entry name" value="PAPS_reduct_dom"/>
</dbReference>
<dbReference type="Pfam" id="PF13946">
    <property type="entry name" value="DUF4214"/>
    <property type="match status" value="1"/>
</dbReference>
<dbReference type="InterPro" id="IPR025282">
    <property type="entry name" value="DUF4214"/>
</dbReference>
<dbReference type="InterPro" id="IPR014729">
    <property type="entry name" value="Rossmann-like_a/b/a_fold"/>
</dbReference>
<dbReference type="InterPro" id="IPR050128">
    <property type="entry name" value="Sulfate_adenylyltrnsfr_sub2"/>
</dbReference>
<evidence type="ECO:0000259" key="3">
    <source>
        <dbReference type="Pfam" id="PF13946"/>
    </source>
</evidence>
<evidence type="ECO:0000259" key="2">
    <source>
        <dbReference type="Pfam" id="PF01507"/>
    </source>
</evidence>
<dbReference type="AlphaFoldDB" id="A0A519BJZ8"/>
<evidence type="ECO:0000259" key="1">
    <source>
        <dbReference type="Pfam" id="PF00884"/>
    </source>
</evidence>
<dbReference type="SUPFAM" id="SSF52402">
    <property type="entry name" value="Adenine nucleotide alpha hydrolases-like"/>
    <property type="match status" value="1"/>
</dbReference>
<evidence type="ECO:0000313" key="5">
    <source>
        <dbReference type="Proteomes" id="UP000319296"/>
    </source>
</evidence>
<feature type="domain" description="Phosphoadenosine phosphosulphate reductase" evidence="2">
    <location>
        <begin position="617"/>
        <end position="781"/>
    </location>
</feature>
<dbReference type="PANTHER" id="PTHR43196:SF1">
    <property type="entry name" value="SULFATE ADENYLYLTRANSFERASE SUBUNIT 2"/>
    <property type="match status" value="1"/>
</dbReference>
<dbReference type="Gene3D" id="3.40.720.10">
    <property type="entry name" value="Alkaline Phosphatase, subunit A"/>
    <property type="match status" value="1"/>
</dbReference>
<protein>
    <submittedName>
        <fullName evidence="4">DUF4214 domain-containing protein</fullName>
    </submittedName>
</protein>
<evidence type="ECO:0000313" key="4">
    <source>
        <dbReference type="EMBL" id="RZD17593.1"/>
    </source>
</evidence>
<sequence length="810" mass="93079">MSCNCNKVLLISIDNLRYDCVSYIDKNRPYLEKYGFQNETFTSTLDAIASNSTVFKNCFSTNTYTTSAHASLFTGLLPPNHGVRPYYYKKLKNDCLTLAEVFKNNGYKTVFCSDLPELFEPLGLTRGFDYKVITDDTALFDMLDKLKDEKVFLFIHFFDVHEPYLFSECPVDNLYNKDYFELIESISKTCGISIAEKEPHKIWRELVGKIKNDINILFKPYITGVNKFDRGRFNFVYNSLKDFHFFDDDNVYAITSDHGEGRISLSNPDYFSHAGELYDEVIHVPLIFHSPKMNKGLREDLISIIDIFPSILSHAEINPSYVYNNIDGKYFHNRDYIYSEVYRQKTFYAGEGALSGNDKGKAAIPKYSSQDEYMLFQRCIRTKDRKLMFLGSYIEDDLLNKSINDLSISDEDYIKLLYRNILIRFEDEEGFLAKLNMLKSNQASRADIYKEFIESQEKKNLKVPNVYYYDLTNDCLEENPLPAHAHIPLSAMPISAPTALSSLSSSALPLLNLDSIHKIDYIGILNKLEKNSTTTTENIFEDFEGNNVSIINSQKSVQSNIINDIHDRRNGIANRDAKSYSSFQDNSIKDFLDSKVSLSIDIIKEAYNRFGDDIGVGFTGGKDSTVLLYLIKKAFGGTIPFKVINIDTTADFKEIYDFINKLKNEWGFDLKVFTNEESLKTIEISKNKEECCLNLKTVPLKKAVTDLKLKALMTGVRKDEHIARAHETYFSERENPAHFRVHPILHFTEADIWNFIHSENIPYCPLYNEGYRSLDCIPCTNKSDMTGPERSGRAKDKDSIMDKLRGLGYF</sequence>
<dbReference type="GO" id="GO:0003824">
    <property type="term" value="F:catalytic activity"/>
    <property type="evidence" value="ECO:0007669"/>
    <property type="project" value="InterPro"/>
</dbReference>
<dbReference type="PANTHER" id="PTHR43196">
    <property type="entry name" value="SULFATE ADENYLYLTRANSFERASE SUBUNIT 2"/>
    <property type="match status" value="1"/>
</dbReference>
<organism evidence="4 5">
    <name type="scientific">Candidatus Acididesulfobacter diazotrophicus</name>
    <dbReference type="NCBI Taxonomy" id="2597226"/>
    <lineage>
        <taxon>Bacteria</taxon>
        <taxon>Deltaproteobacteria</taxon>
        <taxon>Candidatus Acidulodesulfobacterales</taxon>
        <taxon>Candidatus Acididesulfobacter</taxon>
    </lineage>
</organism>